<name>A0A645GYA5_9ZZZZ</name>
<comment type="subcellular location">
    <subcellularLocation>
        <location evidence="1">Cytoplasm</location>
    </subcellularLocation>
</comment>
<organism evidence="5">
    <name type="scientific">bioreactor metagenome</name>
    <dbReference type="NCBI Taxonomy" id="1076179"/>
    <lineage>
        <taxon>unclassified sequences</taxon>
        <taxon>metagenomes</taxon>
        <taxon>ecological metagenomes</taxon>
    </lineage>
</organism>
<protein>
    <submittedName>
        <fullName evidence="5">N-acetylneuraminate lyase</fullName>
        <ecNumber evidence="5">4.1.3.3</ecNumber>
    </submittedName>
</protein>
<reference evidence="5" key="1">
    <citation type="submission" date="2019-08" db="EMBL/GenBank/DDBJ databases">
        <authorList>
            <person name="Kucharzyk K."/>
            <person name="Murdoch R.W."/>
            <person name="Higgins S."/>
            <person name="Loffler F."/>
        </authorList>
    </citation>
    <scope>NUCLEOTIDE SEQUENCE</scope>
</reference>
<dbReference type="PANTHER" id="PTHR12128">
    <property type="entry name" value="DIHYDRODIPICOLINATE SYNTHASE"/>
    <property type="match status" value="1"/>
</dbReference>
<dbReference type="EC" id="4.1.3.3" evidence="5"/>
<keyword evidence="3 5" id="KW-0456">Lyase</keyword>
<dbReference type="SUPFAM" id="SSF51569">
    <property type="entry name" value="Aldolase"/>
    <property type="match status" value="1"/>
</dbReference>
<dbReference type="PANTHER" id="PTHR12128:SF21">
    <property type="entry name" value="N-ACETYLNEURAMINATE LYASE"/>
    <property type="match status" value="1"/>
</dbReference>
<evidence type="ECO:0000256" key="1">
    <source>
        <dbReference type="ARBA" id="ARBA00004496"/>
    </source>
</evidence>
<dbReference type="GO" id="GO:0008747">
    <property type="term" value="F:N-acetylneuraminate lyase activity"/>
    <property type="evidence" value="ECO:0007669"/>
    <property type="project" value="UniProtKB-EC"/>
</dbReference>
<gene>
    <name evidence="5" type="primary">nanA_13</name>
    <name evidence="5" type="ORF">SDC9_178710</name>
</gene>
<evidence type="ECO:0000256" key="4">
    <source>
        <dbReference type="ARBA" id="ARBA00023277"/>
    </source>
</evidence>
<keyword evidence="2" id="KW-0963">Cytoplasm</keyword>
<dbReference type="InterPro" id="IPR013785">
    <property type="entry name" value="Aldolase_TIM"/>
</dbReference>
<keyword evidence="4" id="KW-0119">Carbohydrate metabolism</keyword>
<dbReference type="Pfam" id="PF00701">
    <property type="entry name" value="DHDPS"/>
    <property type="match status" value="1"/>
</dbReference>
<dbReference type="EMBL" id="VSSQ01082693">
    <property type="protein sequence ID" value="MPN31236.1"/>
    <property type="molecule type" value="Genomic_DNA"/>
</dbReference>
<proteinExistence type="predicted"/>
<evidence type="ECO:0000313" key="5">
    <source>
        <dbReference type="EMBL" id="MPN31236.1"/>
    </source>
</evidence>
<accession>A0A645GYA5</accession>
<evidence type="ECO:0000256" key="3">
    <source>
        <dbReference type="ARBA" id="ARBA00023239"/>
    </source>
</evidence>
<dbReference type="InterPro" id="IPR002220">
    <property type="entry name" value="DapA-like"/>
</dbReference>
<comment type="caution">
    <text evidence="5">The sequence shown here is derived from an EMBL/GenBank/DDBJ whole genome shotgun (WGS) entry which is preliminary data.</text>
</comment>
<dbReference type="GO" id="GO:0005737">
    <property type="term" value="C:cytoplasm"/>
    <property type="evidence" value="ECO:0007669"/>
    <property type="project" value="UniProtKB-SubCell"/>
</dbReference>
<dbReference type="AlphaFoldDB" id="A0A645GYA5"/>
<dbReference type="Gene3D" id="3.20.20.70">
    <property type="entry name" value="Aldolase class I"/>
    <property type="match status" value="1"/>
</dbReference>
<evidence type="ECO:0000256" key="2">
    <source>
        <dbReference type="ARBA" id="ARBA00022490"/>
    </source>
</evidence>
<sequence>MRFDILHGSDETLLFGLTLGIEGGIGTTYNLIPELYYEMIDAFNNNNVDLARQLQAKSVRLMNIISRHGGGIVAGKYLMKIANMDCGPCRLPLRTISNDEAKEMIEELETNELFDLIQNSFKV</sequence>